<keyword evidence="6 7" id="KW-0413">Isomerase</keyword>
<keyword evidence="3 7" id="KW-0574">Periplasm</keyword>
<dbReference type="InterPro" id="IPR000297">
    <property type="entry name" value="PPIase_PpiC"/>
</dbReference>
<evidence type="ECO:0000313" key="9">
    <source>
        <dbReference type="EMBL" id="PWW13374.1"/>
    </source>
</evidence>
<comment type="caution">
    <text evidence="9">The sequence shown here is derived from an EMBL/GenBank/DDBJ whole genome shotgun (WGS) entry which is preliminary data.</text>
</comment>
<dbReference type="SUPFAM" id="SSF109998">
    <property type="entry name" value="Triger factor/SurA peptide-binding domain-like"/>
    <property type="match status" value="1"/>
</dbReference>
<dbReference type="AlphaFoldDB" id="A0A317QDT2"/>
<evidence type="ECO:0000256" key="2">
    <source>
        <dbReference type="ARBA" id="ARBA00022737"/>
    </source>
</evidence>
<name>A0A317QDT2_9GAMM</name>
<dbReference type="Pfam" id="PF00639">
    <property type="entry name" value="Rotamase"/>
    <property type="match status" value="2"/>
</dbReference>
<evidence type="ECO:0000256" key="5">
    <source>
        <dbReference type="ARBA" id="ARBA00023186"/>
    </source>
</evidence>
<dbReference type="InterPro" id="IPR023034">
    <property type="entry name" value="PPIase_SurA"/>
</dbReference>
<dbReference type="PROSITE" id="PS50198">
    <property type="entry name" value="PPIC_PPIASE_2"/>
    <property type="match status" value="2"/>
</dbReference>
<organism evidence="9 10">
    <name type="scientific">Pseudidiomarina maritima</name>
    <dbReference type="NCBI Taxonomy" id="519453"/>
    <lineage>
        <taxon>Bacteria</taxon>
        <taxon>Pseudomonadati</taxon>
        <taxon>Pseudomonadota</taxon>
        <taxon>Gammaproteobacteria</taxon>
        <taxon>Alteromonadales</taxon>
        <taxon>Idiomarinaceae</taxon>
        <taxon>Pseudidiomarina</taxon>
    </lineage>
</organism>
<comment type="subcellular location">
    <subcellularLocation>
        <location evidence="7">Periplasm</location>
    </subcellularLocation>
    <text evidence="7">Is capable of associating with the outer membrane.</text>
</comment>
<dbReference type="GO" id="GO:0006457">
    <property type="term" value="P:protein folding"/>
    <property type="evidence" value="ECO:0007669"/>
    <property type="project" value="UniProtKB-UniRule"/>
</dbReference>
<keyword evidence="5 7" id="KW-0143">Chaperone</keyword>
<dbReference type="Proteomes" id="UP000246964">
    <property type="component" value="Unassembled WGS sequence"/>
</dbReference>
<protein>
    <recommendedName>
        <fullName evidence="7">Chaperone SurA</fullName>
    </recommendedName>
    <alternativeName>
        <fullName evidence="7">Peptidyl-prolyl cis-trans isomerase SurA</fullName>
        <shortName evidence="7">PPIase SurA</shortName>
        <ecNumber evidence="7">5.2.1.8</ecNumber>
    </alternativeName>
    <alternativeName>
        <fullName evidence="7">Rotamase SurA</fullName>
    </alternativeName>
</protein>
<dbReference type="GO" id="GO:0051082">
    <property type="term" value="F:unfolded protein binding"/>
    <property type="evidence" value="ECO:0007669"/>
    <property type="project" value="UniProtKB-UniRule"/>
</dbReference>
<feature type="domain" description="PpiC" evidence="8">
    <location>
        <begin position="282"/>
        <end position="382"/>
    </location>
</feature>
<dbReference type="Gene3D" id="3.10.50.40">
    <property type="match status" value="2"/>
</dbReference>
<evidence type="ECO:0000256" key="7">
    <source>
        <dbReference type="HAMAP-Rule" id="MF_01183"/>
    </source>
</evidence>
<dbReference type="GO" id="GO:0003755">
    <property type="term" value="F:peptidyl-prolyl cis-trans isomerase activity"/>
    <property type="evidence" value="ECO:0007669"/>
    <property type="project" value="UniProtKB-UniRule"/>
</dbReference>
<evidence type="ECO:0000313" key="10">
    <source>
        <dbReference type="Proteomes" id="UP000246964"/>
    </source>
</evidence>
<keyword evidence="1 7" id="KW-0732">Signal</keyword>
<dbReference type="NCBIfam" id="NF008038">
    <property type="entry name" value="PRK10770.1"/>
    <property type="match status" value="1"/>
</dbReference>
<gene>
    <name evidence="7" type="primary">surA</name>
    <name evidence="9" type="ORF">DET45_10688</name>
</gene>
<dbReference type="GO" id="GO:0050821">
    <property type="term" value="P:protein stabilization"/>
    <property type="evidence" value="ECO:0007669"/>
    <property type="project" value="InterPro"/>
</dbReference>
<dbReference type="InterPro" id="IPR027304">
    <property type="entry name" value="Trigger_fact/SurA_dom_sf"/>
</dbReference>
<proteinExistence type="inferred from homology"/>
<dbReference type="PANTHER" id="PTHR47637:SF1">
    <property type="entry name" value="CHAPERONE SURA"/>
    <property type="match status" value="1"/>
</dbReference>
<dbReference type="SUPFAM" id="SSF54534">
    <property type="entry name" value="FKBP-like"/>
    <property type="match status" value="2"/>
</dbReference>
<dbReference type="GO" id="GO:0030288">
    <property type="term" value="C:outer membrane-bounded periplasmic space"/>
    <property type="evidence" value="ECO:0007669"/>
    <property type="project" value="InterPro"/>
</dbReference>
<dbReference type="InterPro" id="IPR050280">
    <property type="entry name" value="OMP_Chaperone_SurA"/>
</dbReference>
<feature type="signal peptide" evidence="7">
    <location>
        <begin position="1"/>
        <end position="22"/>
    </location>
</feature>
<comment type="domain">
    <text evidence="7">The PPIase activity resides only in the second parvulin domain. The N-terminal region and the C-terminal tail are necessary and sufficient for the chaperone activity of SurA. The PPIase activity is dispensable for SurA to function as a chaperone. The N-terminal region and the C-terminal tail are also required for porin recognition.</text>
</comment>
<evidence type="ECO:0000256" key="1">
    <source>
        <dbReference type="ARBA" id="ARBA00022729"/>
    </source>
</evidence>
<comment type="catalytic activity">
    <reaction evidence="7">
        <text>[protein]-peptidylproline (omega=180) = [protein]-peptidylproline (omega=0)</text>
        <dbReference type="Rhea" id="RHEA:16237"/>
        <dbReference type="Rhea" id="RHEA-COMP:10747"/>
        <dbReference type="Rhea" id="RHEA-COMP:10748"/>
        <dbReference type="ChEBI" id="CHEBI:83833"/>
        <dbReference type="ChEBI" id="CHEBI:83834"/>
        <dbReference type="EC" id="5.2.1.8"/>
    </reaction>
</comment>
<evidence type="ECO:0000256" key="4">
    <source>
        <dbReference type="ARBA" id="ARBA00023110"/>
    </source>
</evidence>
<keyword evidence="4 7" id="KW-0697">Rotamase</keyword>
<dbReference type="InterPro" id="IPR015391">
    <property type="entry name" value="SurA_N"/>
</dbReference>
<evidence type="ECO:0000259" key="8">
    <source>
        <dbReference type="PROSITE" id="PS50198"/>
    </source>
</evidence>
<sequence precursor="true">MSKLVKLVVAVAFTAVTSMAVAQQVLDRVAVIVNEGVVLESEVQQLLREVKNNAANRDAQLPEDSVLRVQATDRLVMQQLQLQMASRMGITISDTQLQQTIQNIARDEGMSVDEMRGRITASGTPWDDYRESVRKEIITGEVQRAAVQRRVYISPQEISGLVNLLTEASEEEVEYRLGHILVGIRDGANADEVQETRDRAEQLLKLLNDGADFAQAAITSSSGSRALEGGDLGWMNINAMPTLFAEVVRGKKKGELVGPLRSGVGFHILKVTDVRGIEAVEIEEVKVRHILVQPSIILSERRTEEMLAEFREQILAGEAEFADLAREHSADPGSAANGGELDWSEPSIYAEEFAYRARTLPVGELSAPFKTQFGWHIMEVVDRRVQDATKRSQENRAYQLLFSRKYQEELENWQQEIRDQAYIEVVDQEG</sequence>
<dbReference type="EC" id="5.2.1.8" evidence="7"/>
<reference evidence="9 10" key="1">
    <citation type="submission" date="2018-05" db="EMBL/GenBank/DDBJ databases">
        <title>Freshwater and sediment microbial communities from various areas in North America, analyzing microbe dynamics in response to fracking.</title>
        <authorList>
            <person name="Lamendella R."/>
        </authorList>
    </citation>
    <scope>NUCLEOTIDE SEQUENCE [LARGE SCALE GENOMIC DNA]</scope>
    <source>
        <strain evidence="9 10">125B1</strain>
    </source>
</reference>
<feature type="chain" id="PRO_5016472500" description="Chaperone SurA" evidence="7">
    <location>
        <begin position="23"/>
        <end position="430"/>
    </location>
</feature>
<evidence type="ECO:0000256" key="6">
    <source>
        <dbReference type="ARBA" id="ARBA00023235"/>
    </source>
</evidence>
<dbReference type="InterPro" id="IPR046357">
    <property type="entry name" value="PPIase_dom_sf"/>
</dbReference>
<dbReference type="Pfam" id="PF09312">
    <property type="entry name" value="SurA_N"/>
    <property type="match status" value="1"/>
</dbReference>
<accession>A0A317QDT2</accession>
<keyword evidence="10" id="KW-1185">Reference proteome</keyword>
<feature type="domain" description="PpiC" evidence="8">
    <location>
        <begin position="172"/>
        <end position="273"/>
    </location>
</feature>
<comment type="function">
    <text evidence="7">Chaperone involved in the correct folding and assembly of outer membrane proteins. Recognizes specific patterns of aromatic residues and the orientation of their side chains, which are found more frequently in integral outer membrane proteins. May act in both early periplasmic and late outer membrane-associated steps of protein maturation.</text>
</comment>
<dbReference type="GO" id="GO:0043165">
    <property type="term" value="P:Gram-negative-bacterium-type cell outer membrane assembly"/>
    <property type="evidence" value="ECO:0007669"/>
    <property type="project" value="InterPro"/>
</dbReference>
<dbReference type="OrthoDB" id="14196at2"/>
<dbReference type="Gene3D" id="1.10.4030.10">
    <property type="entry name" value="Porin chaperone SurA, peptide-binding domain"/>
    <property type="match status" value="2"/>
</dbReference>
<keyword evidence="2 7" id="KW-0677">Repeat</keyword>
<dbReference type="EMBL" id="QGTT01000006">
    <property type="protein sequence ID" value="PWW13374.1"/>
    <property type="molecule type" value="Genomic_DNA"/>
</dbReference>
<dbReference type="HAMAP" id="MF_01183">
    <property type="entry name" value="Chaperone_SurA"/>
    <property type="match status" value="1"/>
</dbReference>
<evidence type="ECO:0000256" key="3">
    <source>
        <dbReference type="ARBA" id="ARBA00022764"/>
    </source>
</evidence>
<dbReference type="GO" id="GO:0042277">
    <property type="term" value="F:peptide binding"/>
    <property type="evidence" value="ECO:0007669"/>
    <property type="project" value="InterPro"/>
</dbReference>
<dbReference type="PANTHER" id="PTHR47637">
    <property type="entry name" value="CHAPERONE SURA"/>
    <property type="match status" value="1"/>
</dbReference>
<dbReference type="RefSeq" id="WP_110075871.1">
    <property type="nucleotide sequence ID" value="NZ_QGTT01000006.1"/>
</dbReference>